<dbReference type="EMBL" id="QTSX02002848">
    <property type="protein sequence ID" value="KAJ9074757.1"/>
    <property type="molecule type" value="Genomic_DNA"/>
</dbReference>
<evidence type="ECO:0000313" key="2">
    <source>
        <dbReference type="Proteomes" id="UP001165960"/>
    </source>
</evidence>
<sequence>MVGIPVGSFLVGFNLSALLLYMGSFLPQERIPDSLLEPILEHLLGVSGKTYSNHFLLYLSLIKCLALVQMVILNTISNVTVEINKGNKIPMLLAFSKSLFETSPDQFRKDAQKVHHVA</sequence>
<dbReference type="Proteomes" id="UP001165960">
    <property type="component" value="Unassembled WGS sequence"/>
</dbReference>
<proteinExistence type="predicted"/>
<keyword evidence="2" id="KW-1185">Reference proteome</keyword>
<comment type="caution">
    <text evidence="1">The sequence shown here is derived from an EMBL/GenBank/DDBJ whole genome shotgun (WGS) entry which is preliminary data.</text>
</comment>
<gene>
    <name evidence="1" type="ORF">DSO57_1003412</name>
</gene>
<protein>
    <submittedName>
        <fullName evidence="1">Uncharacterized protein</fullName>
    </submittedName>
</protein>
<accession>A0ACC2TJV2</accession>
<organism evidence="1 2">
    <name type="scientific">Entomophthora muscae</name>
    <dbReference type="NCBI Taxonomy" id="34485"/>
    <lineage>
        <taxon>Eukaryota</taxon>
        <taxon>Fungi</taxon>
        <taxon>Fungi incertae sedis</taxon>
        <taxon>Zoopagomycota</taxon>
        <taxon>Entomophthoromycotina</taxon>
        <taxon>Entomophthoromycetes</taxon>
        <taxon>Entomophthorales</taxon>
        <taxon>Entomophthoraceae</taxon>
        <taxon>Entomophthora</taxon>
    </lineage>
</organism>
<evidence type="ECO:0000313" key="1">
    <source>
        <dbReference type="EMBL" id="KAJ9074757.1"/>
    </source>
</evidence>
<name>A0ACC2TJV2_9FUNG</name>
<reference evidence="1" key="1">
    <citation type="submission" date="2022-04" db="EMBL/GenBank/DDBJ databases">
        <title>Genome of the entomopathogenic fungus Entomophthora muscae.</title>
        <authorList>
            <person name="Elya C."/>
            <person name="Lovett B.R."/>
            <person name="Lee E."/>
            <person name="Macias A.M."/>
            <person name="Hajek A.E."/>
            <person name="De Bivort B.L."/>
            <person name="Kasson M.T."/>
            <person name="De Fine Licht H.H."/>
            <person name="Stajich J.E."/>
        </authorList>
    </citation>
    <scope>NUCLEOTIDE SEQUENCE</scope>
    <source>
        <strain evidence="1">Berkeley</strain>
    </source>
</reference>